<dbReference type="EMBL" id="CAJVPA010000186">
    <property type="protein sequence ID" value="CAG8380307.1"/>
    <property type="molecule type" value="Genomic_DNA"/>
</dbReference>
<comment type="caution">
    <text evidence="1">The sequence shown here is derived from an EMBL/GenBank/DDBJ whole genome shotgun (WGS) entry which is preliminary data.</text>
</comment>
<dbReference type="AlphaFoldDB" id="A0A9W4JB92"/>
<reference evidence="1" key="1">
    <citation type="submission" date="2021-07" db="EMBL/GenBank/DDBJ databases">
        <authorList>
            <person name="Branca A.L. A."/>
        </authorList>
    </citation>
    <scope>NUCLEOTIDE SEQUENCE</scope>
</reference>
<dbReference type="SUPFAM" id="SSF48452">
    <property type="entry name" value="TPR-like"/>
    <property type="match status" value="1"/>
</dbReference>
<proteinExistence type="predicted"/>
<organism evidence="1 2">
    <name type="scientific">Penicillium salamii</name>
    <dbReference type="NCBI Taxonomy" id="1612424"/>
    <lineage>
        <taxon>Eukaryota</taxon>
        <taxon>Fungi</taxon>
        <taxon>Dikarya</taxon>
        <taxon>Ascomycota</taxon>
        <taxon>Pezizomycotina</taxon>
        <taxon>Eurotiomycetes</taxon>
        <taxon>Eurotiomycetidae</taxon>
        <taxon>Eurotiales</taxon>
        <taxon>Aspergillaceae</taxon>
        <taxon>Penicillium</taxon>
    </lineage>
</organism>
<dbReference type="OrthoDB" id="4524931at2759"/>
<dbReference type="PANTHER" id="PTHR45588">
    <property type="entry name" value="TPR DOMAIN-CONTAINING PROTEIN"/>
    <property type="match status" value="1"/>
</dbReference>
<evidence type="ECO:0000313" key="1">
    <source>
        <dbReference type="EMBL" id="CAG8380307.1"/>
    </source>
</evidence>
<dbReference type="PANTHER" id="PTHR45588:SF1">
    <property type="entry name" value="WW DOMAIN-CONTAINING PROTEIN"/>
    <property type="match status" value="1"/>
</dbReference>
<dbReference type="InterPro" id="IPR011990">
    <property type="entry name" value="TPR-like_helical_dom_sf"/>
</dbReference>
<evidence type="ECO:0000313" key="2">
    <source>
        <dbReference type="Proteomes" id="UP001152646"/>
    </source>
</evidence>
<sequence>MLAGELEYRKGNFEESFSLLREAIAREDGLQYSDPPPWMQPVRHALGGLLLEQGRVEEAESLFKEDLGFALDYPRRRAKLNNVWGLHGLHECFKRLGKTVEAAFIQPAYDIALASADVPVKASCFCRVSAVRGDTCCSKVQE</sequence>
<gene>
    <name evidence="1" type="ORF">PSALAMII_LOCUS5940</name>
</gene>
<dbReference type="Proteomes" id="UP001152646">
    <property type="component" value="Unassembled WGS sequence"/>
</dbReference>
<name>A0A9W4JB92_9EURO</name>
<evidence type="ECO:0008006" key="3">
    <source>
        <dbReference type="Google" id="ProtNLM"/>
    </source>
</evidence>
<accession>A0A9W4JB92</accession>
<protein>
    <recommendedName>
        <fullName evidence="3">Tetratricopeptide repeat protein</fullName>
    </recommendedName>
</protein>
<dbReference type="Gene3D" id="1.25.40.10">
    <property type="entry name" value="Tetratricopeptide repeat domain"/>
    <property type="match status" value="1"/>
</dbReference>